<organism evidence="1 2">
    <name type="scientific">Durusdinium trenchii</name>
    <dbReference type="NCBI Taxonomy" id="1381693"/>
    <lineage>
        <taxon>Eukaryota</taxon>
        <taxon>Sar</taxon>
        <taxon>Alveolata</taxon>
        <taxon>Dinophyceae</taxon>
        <taxon>Suessiales</taxon>
        <taxon>Symbiodiniaceae</taxon>
        <taxon>Durusdinium</taxon>
    </lineage>
</organism>
<accession>A0ABP0LBA5</accession>
<feature type="non-terminal residue" evidence="1">
    <location>
        <position position="1"/>
    </location>
</feature>
<proteinExistence type="predicted"/>
<comment type="caution">
    <text evidence="1">The sequence shown here is derived from an EMBL/GenBank/DDBJ whole genome shotgun (WGS) entry which is preliminary data.</text>
</comment>
<dbReference type="Proteomes" id="UP001642464">
    <property type="component" value="Unassembled WGS sequence"/>
</dbReference>
<gene>
    <name evidence="1" type="ORF">SCF082_LOCUS21551</name>
</gene>
<reference evidence="1 2" key="1">
    <citation type="submission" date="2024-02" db="EMBL/GenBank/DDBJ databases">
        <authorList>
            <person name="Chen Y."/>
            <person name="Shah S."/>
            <person name="Dougan E. K."/>
            <person name="Thang M."/>
            <person name="Chan C."/>
        </authorList>
    </citation>
    <scope>NUCLEOTIDE SEQUENCE [LARGE SCALE GENOMIC DNA]</scope>
</reference>
<name>A0ABP0LBA5_9DINO</name>
<dbReference type="EMBL" id="CAXAMM010015313">
    <property type="protein sequence ID" value="CAK9036032.1"/>
    <property type="molecule type" value="Genomic_DNA"/>
</dbReference>
<evidence type="ECO:0000313" key="2">
    <source>
        <dbReference type="Proteomes" id="UP001642464"/>
    </source>
</evidence>
<protein>
    <submittedName>
        <fullName evidence="1">Uncharacterized protein</fullName>
    </submittedName>
</protein>
<feature type="non-terminal residue" evidence="1">
    <location>
        <position position="57"/>
    </location>
</feature>
<keyword evidence="2" id="KW-1185">Reference proteome</keyword>
<evidence type="ECO:0000313" key="1">
    <source>
        <dbReference type="EMBL" id="CAK9036032.1"/>
    </source>
</evidence>
<sequence length="57" mass="6148">VCSDLVSAWASEAAGITEGCTDAFHRRVPKLDLQSCLQEQIRVFPVPPNGSAYSPQT</sequence>